<evidence type="ECO:0000313" key="4">
    <source>
        <dbReference type="Proteomes" id="UP001383192"/>
    </source>
</evidence>
<feature type="compositionally biased region" description="Basic and acidic residues" evidence="1">
    <location>
        <begin position="64"/>
        <end position="73"/>
    </location>
</feature>
<evidence type="ECO:0000313" key="3">
    <source>
        <dbReference type="EMBL" id="KAK7030340.1"/>
    </source>
</evidence>
<organism evidence="3 4">
    <name type="scientific">Paramarasmius palmivorus</name>
    <dbReference type="NCBI Taxonomy" id="297713"/>
    <lineage>
        <taxon>Eukaryota</taxon>
        <taxon>Fungi</taxon>
        <taxon>Dikarya</taxon>
        <taxon>Basidiomycota</taxon>
        <taxon>Agaricomycotina</taxon>
        <taxon>Agaricomycetes</taxon>
        <taxon>Agaricomycetidae</taxon>
        <taxon>Agaricales</taxon>
        <taxon>Marasmiineae</taxon>
        <taxon>Marasmiaceae</taxon>
        <taxon>Paramarasmius</taxon>
    </lineage>
</organism>
<keyword evidence="4" id="KW-1185">Reference proteome</keyword>
<feature type="transmembrane region" description="Helical" evidence="2">
    <location>
        <begin position="20"/>
        <end position="43"/>
    </location>
</feature>
<keyword evidence="2" id="KW-0472">Membrane</keyword>
<accession>A0AAW0BU57</accession>
<keyword evidence="2" id="KW-0812">Transmembrane</keyword>
<evidence type="ECO:0000256" key="2">
    <source>
        <dbReference type="SAM" id="Phobius"/>
    </source>
</evidence>
<feature type="non-terminal residue" evidence="3">
    <location>
        <position position="1"/>
    </location>
</feature>
<evidence type="ECO:0000256" key="1">
    <source>
        <dbReference type="SAM" id="MobiDB-lite"/>
    </source>
</evidence>
<dbReference type="EMBL" id="JAYKXP010000077">
    <property type="protein sequence ID" value="KAK7030340.1"/>
    <property type="molecule type" value="Genomic_DNA"/>
</dbReference>
<gene>
    <name evidence="3" type="ORF">VNI00_014197</name>
</gene>
<keyword evidence="2" id="KW-1133">Transmembrane helix</keyword>
<proteinExistence type="predicted"/>
<dbReference type="AlphaFoldDB" id="A0AAW0BU57"/>
<sequence length="136" mass="14854">YISPSPSQPNTATPGQPGPNIAFIIGATVGSVLFALMVLVLGYRYLWTKPKHIDPYLVEYTKPNELKPPKFCDCEGSQSDGDSAPPEDPVQAPSRPTQTRIHRHEDSGWRPQALGSEPEGGDSNLIELPPEYENAL</sequence>
<feature type="region of interest" description="Disordered" evidence="1">
    <location>
        <begin position="64"/>
        <end position="136"/>
    </location>
</feature>
<name>A0AAW0BU57_9AGAR</name>
<reference evidence="3 4" key="1">
    <citation type="submission" date="2024-01" db="EMBL/GenBank/DDBJ databases">
        <title>A draft genome for a cacao thread blight-causing isolate of Paramarasmius palmivorus.</title>
        <authorList>
            <person name="Baruah I.K."/>
            <person name="Bukari Y."/>
            <person name="Amoako-Attah I."/>
            <person name="Meinhardt L.W."/>
            <person name="Bailey B.A."/>
            <person name="Cohen S.P."/>
        </authorList>
    </citation>
    <scope>NUCLEOTIDE SEQUENCE [LARGE SCALE GENOMIC DNA]</scope>
    <source>
        <strain evidence="3 4">GH-12</strain>
    </source>
</reference>
<comment type="caution">
    <text evidence="3">The sequence shown here is derived from an EMBL/GenBank/DDBJ whole genome shotgun (WGS) entry which is preliminary data.</text>
</comment>
<dbReference type="Proteomes" id="UP001383192">
    <property type="component" value="Unassembled WGS sequence"/>
</dbReference>
<protein>
    <submittedName>
        <fullName evidence="3">Uncharacterized protein</fullName>
    </submittedName>
</protein>